<evidence type="ECO:0000313" key="2">
    <source>
        <dbReference type="Proteomes" id="UP001477947"/>
    </source>
</evidence>
<accession>A0ABZ3FH34</accession>
<proteinExistence type="predicted"/>
<evidence type="ECO:0000313" key="1">
    <source>
        <dbReference type="EMBL" id="XAM42036.1"/>
    </source>
</evidence>
<organism evidence="1 2">
    <name type="scientific">Terrisporobacter petrolearius</name>
    <dbReference type="NCBI Taxonomy" id="1460447"/>
    <lineage>
        <taxon>Bacteria</taxon>
        <taxon>Bacillati</taxon>
        <taxon>Bacillota</taxon>
        <taxon>Clostridia</taxon>
        <taxon>Peptostreptococcales</taxon>
        <taxon>Peptostreptococcaceae</taxon>
        <taxon>Terrisporobacter</taxon>
    </lineage>
</organism>
<reference evidence="1 2" key="1">
    <citation type="submission" date="2024-04" db="EMBL/GenBank/DDBJ databases">
        <title>Isolation and characterization of novel acetogenic strains of the genera Terrisporobacter and Acetoanaerobium.</title>
        <authorList>
            <person name="Boeer T."/>
            <person name="Schueler M.A."/>
            <person name="Lueschen A."/>
            <person name="Eysell L."/>
            <person name="Droege J."/>
            <person name="Heinemann M."/>
            <person name="Engelhardt L."/>
            <person name="Basen M."/>
            <person name="Daniel R."/>
        </authorList>
    </citation>
    <scope>NUCLEOTIDE SEQUENCE [LARGE SCALE GENOMIC DNA]</scope>
    <source>
        <strain evidence="1 2">ELB</strain>
    </source>
</reference>
<name>A0ABZ3FH34_9FIRM</name>
<dbReference type="Proteomes" id="UP001477947">
    <property type="component" value="Chromosome"/>
</dbReference>
<sequence length="594" mass="63161">MARRRHISAVISLKDNMSATMRGIRREQRQFQREVRQTRAAIRSANRERMRIRMDATPAHRVIENLRRKMQPLRTKLATVVAMKDETTAKLNRIKSNMKSVGKFIAKPVVLLRDKATSAIKKVSKSIKSIAKKVTIPIALAAGAVGATVKSGMELEQQQISMRHFMGVGNKGKSSGELDTMSSSYLKSLRDNANATPFETGEVIGAGTRALQIAGGNTKDAMGMVKLAEDMAALNPGKTVGDAMEALADMNIGEMARLTEFGLKASSKDDPKEVQKKLEELYTGGAEKLATSGAGLWSTIMGKLKSNLADIGLGMLEPLKPVMDDVIGFIDSATPGMLALGQAITSGLATGIGWIQEQMPTLAPVFSSVFTTIQGVVQTVAPVIRQLIQSLGPVFSALMPIVQTVFSAIGLAVQTAAPIVSDLIQMWSPIFANVGSALTSLSTIFGSVFGGIMKTVEKAYNFVKPLIEGIGGAVSGISGAVSSGLGWIAEKMGKNATGTKYWKGGLSLVGEHGPELVQMPSGSKVYTNTETRAIANNANSTTSTGSGQKVTSNSININKLADTIVVREDADIDKIAKALVEKIIATKLNYGGVY</sequence>
<gene>
    <name evidence="1" type="ORF">TPELB_23490</name>
</gene>
<dbReference type="RefSeq" id="WP_343337273.1">
    <property type="nucleotide sequence ID" value="NZ_CP154622.1"/>
</dbReference>
<keyword evidence="2" id="KW-1185">Reference proteome</keyword>
<protein>
    <submittedName>
        <fullName evidence="1">Uncharacterized protein</fullName>
    </submittedName>
</protein>
<dbReference type="EMBL" id="CP154622">
    <property type="protein sequence ID" value="XAM42036.1"/>
    <property type="molecule type" value="Genomic_DNA"/>
</dbReference>